<proteinExistence type="predicted"/>
<organism evidence="2 3">
    <name type="scientific">Cohnella boryungensis</name>
    <dbReference type="NCBI Taxonomy" id="768479"/>
    <lineage>
        <taxon>Bacteria</taxon>
        <taxon>Bacillati</taxon>
        <taxon>Bacillota</taxon>
        <taxon>Bacilli</taxon>
        <taxon>Bacillales</taxon>
        <taxon>Paenibacillaceae</taxon>
        <taxon>Cohnella</taxon>
    </lineage>
</organism>
<evidence type="ECO:0000313" key="2">
    <source>
        <dbReference type="EMBL" id="MFC4304406.1"/>
    </source>
</evidence>
<evidence type="ECO:0000256" key="1">
    <source>
        <dbReference type="SAM" id="MobiDB-lite"/>
    </source>
</evidence>
<reference evidence="3" key="1">
    <citation type="journal article" date="2019" name="Int. J. Syst. Evol. Microbiol.">
        <title>The Global Catalogue of Microorganisms (GCM) 10K type strain sequencing project: providing services to taxonomists for standard genome sequencing and annotation.</title>
        <authorList>
            <consortium name="The Broad Institute Genomics Platform"/>
            <consortium name="The Broad Institute Genome Sequencing Center for Infectious Disease"/>
            <person name="Wu L."/>
            <person name="Ma J."/>
        </authorList>
    </citation>
    <scope>NUCLEOTIDE SEQUENCE [LARGE SCALE GENOMIC DNA]</scope>
    <source>
        <strain evidence="3">CGMCC 4.1641</strain>
    </source>
</reference>
<dbReference type="Proteomes" id="UP001595755">
    <property type="component" value="Unassembled WGS sequence"/>
</dbReference>
<gene>
    <name evidence="2" type="ORF">ACFO1S_13340</name>
</gene>
<accession>A0ABV8SA58</accession>
<protein>
    <submittedName>
        <fullName evidence="2">Uncharacterized protein</fullName>
    </submittedName>
</protein>
<sequence>MGSYILRPSRVDEGGEEADTDGAIFARTRYDSMERTENPLLGHVDSELNNFTVNNGSSVRQPAQNGSLVANKLFCVRISGEQTDDGGANDD</sequence>
<name>A0ABV8SA58_9BACL</name>
<comment type="caution">
    <text evidence="2">The sequence shown here is derived from an EMBL/GenBank/DDBJ whole genome shotgun (WGS) entry which is preliminary data.</text>
</comment>
<evidence type="ECO:0000313" key="3">
    <source>
        <dbReference type="Proteomes" id="UP001595755"/>
    </source>
</evidence>
<dbReference type="EMBL" id="JBHSED010000023">
    <property type="protein sequence ID" value="MFC4304406.1"/>
    <property type="molecule type" value="Genomic_DNA"/>
</dbReference>
<keyword evidence="3" id="KW-1185">Reference proteome</keyword>
<feature type="region of interest" description="Disordered" evidence="1">
    <location>
        <begin position="1"/>
        <end position="20"/>
    </location>
</feature>